<dbReference type="EMBL" id="CP000115">
    <property type="protein sequence ID" value="ABA03753.1"/>
    <property type="molecule type" value="Genomic_DNA"/>
</dbReference>
<reference evidence="1 2" key="1">
    <citation type="journal article" date="2006" name="Appl. Environ. Microbiol.">
        <title>Genome sequence of the chemolithoautotrophic nitrite-oxidizing bacterium Nitrobacter winogradskyi Nb-255.</title>
        <authorList>
            <person name="Starkenburg S.R."/>
            <person name="Chain P.S."/>
            <person name="Sayavedra-Soto L.A."/>
            <person name="Hauser L."/>
            <person name="Land M.L."/>
            <person name="Larimer F.W."/>
            <person name="Malfatti S.A."/>
            <person name="Klotz M.G."/>
            <person name="Bottomley P.J."/>
            <person name="Arp D.J."/>
            <person name="Hickey W.J."/>
        </authorList>
    </citation>
    <scope>NUCLEOTIDE SEQUENCE [LARGE SCALE GENOMIC DNA]</scope>
    <source>
        <strain evidence="2">ATCC 25391 / DSM 10237 / CIP 104748 / NCIMB 11846 / Nb-255</strain>
    </source>
</reference>
<dbReference type="AlphaFoldDB" id="Q3SVD8"/>
<name>Q3SVD8_NITWN</name>
<dbReference type="Proteomes" id="UP000002531">
    <property type="component" value="Chromosome"/>
</dbReference>
<protein>
    <submittedName>
        <fullName evidence="1">Uncharacterized protein</fullName>
    </submittedName>
</protein>
<evidence type="ECO:0000313" key="1">
    <source>
        <dbReference type="EMBL" id="ABA03753.1"/>
    </source>
</evidence>
<evidence type="ECO:0000313" key="2">
    <source>
        <dbReference type="Proteomes" id="UP000002531"/>
    </source>
</evidence>
<gene>
    <name evidence="1" type="ordered locus">Nwi_0486</name>
</gene>
<accession>Q3SVD8</accession>
<dbReference type="HOGENOM" id="CLU_2233675_0_0_5"/>
<organism evidence="1 2">
    <name type="scientific">Nitrobacter winogradskyi (strain ATCC 25391 / DSM 10237 / CIP 104748 / NCIMB 11846 / Nb-255)</name>
    <dbReference type="NCBI Taxonomy" id="323098"/>
    <lineage>
        <taxon>Bacteria</taxon>
        <taxon>Pseudomonadati</taxon>
        <taxon>Pseudomonadota</taxon>
        <taxon>Alphaproteobacteria</taxon>
        <taxon>Hyphomicrobiales</taxon>
        <taxon>Nitrobacteraceae</taxon>
        <taxon>Nitrobacter</taxon>
    </lineage>
</organism>
<sequence>MRRFVSKRDIVAGELRARMARRKKIGTSKLLMRFSTLARACADQVDSDHALETIVRSHFLAAKRSSTSPENTPTVAAPANRPRRRSLPCVIKGGVVAALSAYFVV</sequence>
<proteinExistence type="predicted"/>
<dbReference type="KEGG" id="nwi:Nwi_0486"/>
<keyword evidence="2" id="KW-1185">Reference proteome</keyword>